<dbReference type="Proteomes" id="UP001497516">
    <property type="component" value="Chromosome 6"/>
</dbReference>
<sequence>MGFRDLKTFNLAMMGYRPSYIWKSIMKAKEMIIDGFRWKVGNGNSIRIWEDEWIPGKSFFYPDPLPANELPKDLVSSIIDQHKGIWDSKKIRSLFSVQDQSLITKIPLSSPPKEDSWVWKDSDFGSYTVRSAYFWIRNKQQSKIARFHSIDEDDSEFWKNLWNLDTQPKVKNLPMENL</sequence>
<evidence type="ECO:0000313" key="1">
    <source>
        <dbReference type="EMBL" id="CAL1397214.1"/>
    </source>
</evidence>
<gene>
    <name evidence="1" type="ORF">LTRI10_LOCUS37532</name>
</gene>
<accession>A0AAV2FFY3</accession>
<name>A0AAV2FFY3_9ROSI</name>
<dbReference type="PANTHER" id="PTHR36617">
    <property type="entry name" value="PROTEIN, PUTATIVE-RELATED"/>
    <property type="match status" value="1"/>
</dbReference>
<organism evidence="1 2">
    <name type="scientific">Linum trigynum</name>
    <dbReference type="NCBI Taxonomy" id="586398"/>
    <lineage>
        <taxon>Eukaryota</taxon>
        <taxon>Viridiplantae</taxon>
        <taxon>Streptophyta</taxon>
        <taxon>Embryophyta</taxon>
        <taxon>Tracheophyta</taxon>
        <taxon>Spermatophyta</taxon>
        <taxon>Magnoliopsida</taxon>
        <taxon>eudicotyledons</taxon>
        <taxon>Gunneridae</taxon>
        <taxon>Pentapetalae</taxon>
        <taxon>rosids</taxon>
        <taxon>fabids</taxon>
        <taxon>Malpighiales</taxon>
        <taxon>Linaceae</taxon>
        <taxon>Linum</taxon>
    </lineage>
</organism>
<dbReference type="PANTHER" id="PTHR36617:SF15">
    <property type="entry name" value="REVERSE TRANSCRIPTASE ZINC-BINDING DOMAIN-CONTAINING PROTEIN"/>
    <property type="match status" value="1"/>
</dbReference>
<keyword evidence="2" id="KW-1185">Reference proteome</keyword>
<dbReference type="EMBL" id="OZ034819">
    <property type="protein sequence ID" value="CAL1397214.1"/>
    <property type="molecule type" value="Genomic_DNA"/>
</dbReference>
<evidence type="ECO:0000313" key="2">
    <source>
        <dbReference type="Proteomes" id="UP001497516"/>
    </source>
</evidence>
<dbReference type="AlphaFoldDB" id="A0AAV2FFY3"/>
<reference evidence="1 2" key="1">
    <citation type="submission" date="2024-04" db="EMBL/GenBank/DDBJ databases">
        <authorList>
            <person name="Fracassetti M."/>
        </authorList>
    </citation>
    <scope>NUCLEOTIDE SEQUENCE [LARGE SCALE GENOMIC DNA]</scope>
</reference>
<proteinExistence type="predicted"/>
<protein>
    <submittedName>
        <fullName evidence="1">Uncharacterized protein</fullName>
    </submittedName>
</protein>